<dbReference type="AlphaFoldDB" id="A0A9N7Y7K1"/>
<proteinExistence type="predicted"/>
<sequence>MQQRAGSQPNLQPLQEASSLCVQCAMLPAPWIILTLSLPYLLASPCCSCKFDLFRYCTCSPLSSARLSFQIVVPVFSRVAPKQLNMGTTGEMDGHLVDPSE</sequence>
<reference evidence="1" key="1">
    <citation type="submission" date="2020-03" db="EMBL/GenBank/DDBJ databases">
        <authorList>
            <person name="Weist P."/>
        </authorList>
    </citation>
    <scope>NUCLEOTIDE SEQUENCE</scope>
</reference>
<keyword evidence="2" id="KW-1185">Reference proteome</keyword>
<accession>A0A9N7Y7K1</accession>
<dbReference type="Proteomes" id="UP001153269">
    <property type="component" value="Unassembled WGS sequence"/>
</dbReference>
<name>A0A9N7Y7K1_PLEPL</name>
<gene>
    <name evidence="1" type="ORF">PLEPLA_LOCUS3309</name>
</gene>
<dbReference type="EMBL" id="CADEAL010000164">
    <property type="protein sequence ID" value="CAB1415592.1"/>
    <property type="molecule type" value="Genomic_DNA"/>
</dbReference>
<evidence type="ECO:0000313" key="2">
    <source>
        <dbReference type="Proteomes" id="UP001153269"/>
    </source>
</evidence>
<comment type="caution">
    <text evidence="1">The sequence shown here is derived from an EMBL/GenBank/DDBJ whole genome shotgun (WGS) entry which is preliminary data.</text>
</comment>
<organism evidence="1 2">
    <name type="scientific">Pleuronectes platessa</name>
    <name type="common">European plaice</name>
    <dbReference type="NCBI Taxonomy" id="8262"/>
    <lineage>
        <taxon>Eukaryota</taxon>
        <taxon>Metazoa</taxon>
        <taxon>Chordata</taxon>
        <taxon>Craniata</taxon>
        <taxon>Vertebrata</taxon>
        <taxon>Euteleostomi</taxon>
        <taxon>Actinopterygii</taxon>
        <taxon>Neopterygii</taxon>
        <taxon>Teleostei</taxon>
        <taxon>Neoteleostei</taxon>
        <taxon>Acanthomorphata</taxon>
        <taxon>Carangaria</taxon>
        <taxon>Pleuronectiformes</taxon>
        <taxon>Pleuronectoidei</taxon>
        <taxon>Pleuronectidae</taxon>
        <taxon>Pleuronectes</taxon>
    </lineage>
</organism>
<evidence type="ECO:0000313" key="1">
    <source>
        <dbReference type="EMBL" id="CAB1415592.1"/>
    </source>
</evidence>
<protein>
    <submittedName>
        <fullName evidence="1">Uncharacterized protein</fullName>
    </submittedName>
</protein>